<reference evidence="1" key="1">
    <citation type="submission" date="2018-10" db="EMBL/GenBank/DDBJ databases">
        <authorList>
            <person name="Gruber-Vodicka H."/>
            <person name="Jaeckle O."/>
        </authorList>
    </citation>
    <scope>NUCLEOTIDE SEQUENCE</scope>
</reference>
<gene>
    <name evidence="1" type="ORF">RIEGSTA812A_PEG_835</name>
</gene>
<accession>A0A484HC28</accession>
<dbReference type="EMBL" id="LR026963">
    <property type="protein sequence ID" value="VBB69362.1"/>
    <property type="molecule type" value="Genomic_DNA"/>
</dbReference>
<sequence>MRAARTHSNEAVTTTCVFVFASRWPTAGVGVTAVTKTENCMQDCYSVHR</sequence>
<evidence type="ECO:0000313" key="1">
    <source>
        <dbReference type="EMBL" id="VBB69362.1"/>
    </source>
</evidence>
<organism evidence="1">
    <name type="scientific">invertebrate metagenome</name>
    <dbReference type="NCBI Taxonomy" id="1711999"/>
    <lineage>
        <taxon>unclassified sequences</taxon>
        <taxon>metagenomes</taxon>
        <taxon>organismal metagenomes</taxon>
    </lineage>
</organism>
<name>A0A484HC28_9ZZZZ</name>
<protein>
    <submittedName>
        <fullName evidence="1">Uncharacterized protein</fullName>
    </submittedName>
</protein>
<proteinExistence type="predicted"/>
<dbReference type="AlphaFoldDB" id="A0A484HC28"/>